<evidence type="ECO:0000313" key="2">
    <source>
        <dbReference type="Proteomes" id="UP000250078"/>
    </source>
</evidence>
<keyword evidence="2" id="KW-1185">Reference proteome</keyword>
<evidence type="ECO:0000313" key="1">
    <source>
        <dbReference type="EMBL" id="OCK87765.1"/>
    </source>
</evidence>
<gene>
    <name evidence="1" type="ORF">K441DRAFT_592722</name>
</gene>
<proteinExistence type="predicted"/>
<reference evidence="1 2" key="1">
    <citation type="journal article" date="2016" name="Nat. Commun.">
        <title>Ectomycorrhizal ecology is imprinted in the genome of the dominant symbiotic fungus Cenococcum geophilum.</title>
        <authorList>
            <consortium name="DOE Joint Genome Institute"/>
            <person name="Peter M."/>
            <person name="Kohler A."/>
            <person name="Ohm R.A."/>
            <person name="Kuo A."/>
            <person name="Krutzmann J."/>
            <person name="Morin E."/>
            <person name="Arend M."/>
            <person name="Barry K.W."/>
            <person name="Binder M."/>
            <person name="Choi C."/>
            <person name="Clum A."/>
            <person name="Copeland A."/>
            <person name="Grisel N."/>
            <person name="Haridas S."/>
            <person name="Kipfer T."/>
            <person name="LaButti K."/>
            <person name="Lindquist E."/>
            <person name="Lipzen A."/>
            <person name="Maire R."/>
            <person name="Meier B."/>
            <person name="Mihaltcheva S."/>
            <person name="Molinier V."/>
            <person name="Murat C."/>
            <person name="Poggeler S."/>
            <person name="Quandt C.A."/>
            <person name="Sperisen C."/>
            <person name="Tritt A."/>
            <person name="Tisserant E."/>
            <person name="Crous P.W."/>
            <person name="Henrissat B."/>
            <person name="Nehls U."/>
            <person name="Egli S."/>
            <person name="Spatafora J.W."/>
            <person name="Grigoriev I.V."/>
            <person name="Martin F.M."/>
        </authorList>
    </citation>
    <scope>NUCLEOTIDE SEQUENCE [LARGE SCALE GENOMIC DNA]</scope>
    <source>
        <strain evidence="1 2">1.58</strain>
    </source>
</reference>
<protein>
    <submittedName>
        <fullName evidence="1">Uncharacterized protein</fullName>
    </submittedName>
</protein>
<sequence length="53" mass="6351">MDRLKVGALFHQVHNCAQRILKLYAPNGTELPTLRRDWTKRFLKRNLIVYKVK</sequence>
<dbReference type="Proteomes" id="UP000250078">
    <property type="component" value="Unassembled WGS sequence"/>
</dbReference>
<organism evidence="1 2">
    <name type="scientific">Cenococcum geophilum 1.58</name>
    <dbReference type="NCBI Taxonomy" id="794803"/>
    <lineage>
        <taxon>Eukaryota</taxon>
        <taxon>Fungi</taxon>
        <taxon>Dikarya</taxon>
        <taxon>Ascomycota</taxon>
        <taxon>Pezizomycotina</taxon>
        <taxon>Dothideomycetes</taxon>
        <taxon>Pleosporomycetidae</taxon>
        <taxon>Gloniales</taxon>
        <taxon>Gloniaceae</taxon>
        <taxon>Cenococcum</taxon>
    </lineage>
</organism>
<name>A0ACC8ENI5_9PEZI</name>
<dbReference type="EMBL" id="KV748255">
    <property type="protein sequence ID" value="OCK87765.1"/>
    <property type="molecule type" value="Genomic_DNA"/>
</dbReference>
<accession>A0ACC8ENI5</accession>